<comment type="caution">
    <text evidence="1">The sequence shown here is derived from an EMBL/GenBank/DDBJ whole genome shotgun (WGS) entry which is preliminary data.</text>
</comment>
<dbReference type="AlphaFoldDB" id="A0A9N9EPH8"/>
<accession>A0A9N9EPH8</accession>
<proteinExistence type="predicted"/>
<evidence type="ECO:0000313" key="1">
    <source>
        <dbReference type="EMBL" id="CAG8682875.1"/>
    </source>
</evidence>
<keyword evidence="2" id="KW-1185">Reference proteome</keyword>
<protein>
    <submittedName>
        <fullName evidence="1">16348_t:CDS:1</fullName>
    </submittedName>
</protein>
<dbReference type="EMBL" id="CAJVPQ010006289">
    <property type="protein sequence ID" value="CAG8682875.1"/>
    <property type="molecule type" value="Genomic_DNA"/>
</dbReference>
<reference evidence="1" key="1">
    <citation type="submission" date="2021-06" db="EMBL/GenBank/DDBJ databases">
        <authorList>
            <person name="Kallberg Y."/>
            <person name="Tangrot J."/>
            <person name="Rosling A."/>
        </authorList>
    </citation>
    <scope>NUCLEOTIDE SEQUENCE</scope>
    <source>
        <strain evidence="1">UK204</strain>
    </source>
</reference>
<sequence>DKDADMIDNNFVEDVDDESQITLKAMLDGIDVTKIIETWKIYRIRGVFRKSNLFDNVLENSPVLTAISNNSTTLYEVDFTLESLKHIQGSDQKENIQQVIPQRNRFRVVFSTAKMAINIVLETKSDNELVQMLKSFILSKTNNNEDSLEKNIAARSNNNENNQNDSEILPLQQRLIAQTTNPHVMKIRGAPCKRRIKGAIEVKKVGEVDSGEAKA</sequence>
<feature type="non-terminal residue" evidence="1">
    <location>
        <position position="1"/>
    </location>
</feature>
<dbReference type="Proteomes" id="UP000789570">
    <property type="component" value="Unassembled WGS sequence"/>
</dbReference>
<gene>
    <name evidence="1" type="ORF">FCALED_LOCUS12591</name>
</gene>
<evidence type="ECO:0000313" key="2">
    <source>
        <dbReference type="Proteomes" id="UP000789570"/>
    </source>
</evidence>
<organism evidence="1 2">
    <name type="scientific">Funneliformis caledonium</name>
    <dbReference type="NCBI Taxonomy" id="1117310"/>
    <lineage>
        <taxon>Eukaryota</taxon>
        <taxon>Fungi</taxon>
        <taxon>Fungi incertae sedis</taxon>
        <taxon>Mucoromycota</taxon>
        <taxon>Glomeromycotina</taxon>
        <taxon>Glomeromycetes</taxon>
        <taxon>Glomerales</taxon>
        <taxon>Glomeraceae</taxon>
        <taxon>Funneliformis</taxon>
    </lineage>
</organism>
<dbReference type="OrthoDB" id="2405291at2759"/>
<name>A0A9N9EPH8_9GLOM</name>